<protein>
    <submittedName>
        <fullName evidence="2">Uncharacterized protein</fullName>
    </submittedName>
</protein>
<evidence type="ECO:0000313" key="3">
    <source>
        <dbReference type="Proteomes" id="UP000579153"/>
    </source>
</evidence>
<accession>A0A7W9GIF1</accession>
<organism evidence="2 3">
    <name type="scientific">Nonomuraea jabiensis</name>
    <dbReference type="NCBI Taxonomy" id="882448"/>
    <lineage>
        <taxon>Bacteria</taxon>
        <taxon>Bacillati</taxon>
        <taxon>Actinomycetota</taxon>
        <taxon>Actinomycetes</taxon>
        <taxon>Streptosporangiales</taxon>
        <taxon>Streptosporangiaceae</taxon>
        <taxon>Nonomuraea</taxon>
    </lineage>
</organism>
<dbReference type="RefSeq" id="WP_185079481.1">
    <property type="nucleotide sequence ID" value="NZ_JACHMB010000001.1"/>
</dbReference>
<dbReference type="Proteomes" id="UP000579153">
    <property type="component" value="Unassembled WGS sequence"/>
</dbReference>
<name>A0A7W9GIF1_9ACTN</name>
<keyword evidence="3" id="KW-1185">Reference proteome</keyword>
<proteinExistence type="predicted"/>
<comment type="caution">
    <text evidence="2">The sequence shown here is derived from an EMBL/GenBank/DDBJ whole genome shotgun (WGS) entry which is preliminary data.</text>
</comment>
<reference evidence="2 3" key="1">
    <citation type="submission" date="2020-08" db="EMBL/GenBank/DDBJ databases">
        <title>Sequencing the genomes of 1000 actinobacteria strains.</title>
        <authorList>
            <person name="Klenk H.-P."/>
        </authorList>
    </citation>
    <scope>NUCLEOTIDE SEQUENCE [LARGE SCALE GENOMIC DNA]</scope>
    <source>
        <strain evidence="2 3">DSM 45507</strain>
    </source>
</reference>
<feature type="region of interest" description="Disordered" evidence="1">
    <location>
        <begin position="29"/>
        <end position="55"/>
    </location>
</feature>
<sequence length="234" mass="24019">MASPFFLVVSSTSHVYRAASFTCAAPLLGLSRRPDRGSPRRPLAGHTAPGHLAGRDGAVRAGLVRGEDLQVPDVAERAHPAIAQEPQPGLLDLRPEGLVEVQGGVDGEDGRDVRGAGVDARADVAVGVGLVGVEVGEGEVELPPGVGGVHDHVDAPAAGHGHDPASRHGHGRLHHLTSMGWENPQRGAGLPWLLLAVAGLASAAAVRRLDRRGRLAPACRTASAGDRPQAASGR</sequence>
<gene>
    <name evidence="2" type="ORF">HD596_011186</name>
</gene>
<evidence type="ECO:0000313" key="2">
    <source>
        <dbReference type="EMBL" id="MBB5784430.1"/>
    </source>
</evidence>
<dbReference type="AlphaFoldDB" id="A0A7W9GIF1"/>
<dbReference type="EMBL" id="JACHMB010000001">
    <property type="protein sequence ID" value="MBB5784430.1"/>
    <property type="molecule type" value="Genomic_DNA"/>
</dbReference>
<evidence type="ECO:0000256" key="1">
    <source>
        <dbReference type="SAM" id="MobiDB-lite"/>
    </source>
</evidence>